<dbReference type="InterPro" id="IPR001841">
    <property type="entry name" value="Znf_RING"/>
</dbReference>
<feature type="domain" description="Helicase C-terminal" evidence="10">
    <location>
        <begin position="736"/>
        <end position="890"/>
    </location>
</feature>
<reference evidence="11" key="1">
    <citation type="journal article" date="2021" name="Nat. Commun.">
        <title>Genetic determinants of endophytism in the Arabidopsis root mycobiome.</title>
        <authorList>
            <person name="Mesny F."/>
            <person name="Miyauchi S."/>
            <person name="Thiergart T."/>
            <person name="Pickel B."/>
            <person name="Atanasova L."/>
            <person name="Karlsson M."/>
            <person name="Huettel B."/>
            <person name="Barry K.W."/>
            <person name="Haridas S."/>
            <person name="Chen C."/>
            <person name="Bauer D."/>
            <person name="Andreopoulos W."/>
            <person name="Pangilinan J."/>
            <person name="LaButti K."/>
            <person name="Riley R."/>
            <person name="Lipzen A."/>
            <person name="Clum A."/>
            <person name="Drula E."/>
            <person name="Henrissat B."/>
            <person name="Kohler A."/>
            <person name="Grigoriev I.V."/>
            <person name="Martin F.M."/>
            <person name="Hacquard S."/>
        </authorList>
    </citation>
    <scope>NUCLEOTIDE SEQUENCE</scope>
    <source>
        <strain evidence="11">MPI-SDFR-AT-0117</strain>
    </source>
</reference>
<feature type="domain" description="RING-type" evidence="8">
    <location>
        <begin position="595"/>
        <end position="642"/>
    </location>
</feature>
<dbReference type="Gene3D" id="3.40.50.10810">
    <property type="entry name" value="Tandem AAA-ATPase domain"/>
    <property type="match status" value="1"/>
</dbReference>
<dbReference type="InterPro" id="IPR038718">
    <property type="entry name" value="SNF2-like_sf"/>
</dbReference>
<dbReference type="SUPFAM" id="SSF52540">
    <property type="entry name" value="P-loop containing nucleoside triphosphate hydrolases"/>
    <property type="match status" value="2"/>
</dbReference>
<dbReference type="InterPro" id="IPR049730">
    <property type="entry name" value="SNF2/RAD54-like_C"/>
</dbReference>
<feature type="region of interest" description="Disordered" evidence="7">
    <location>
        <begin position="1"/>
        <end position="54"/>
    </location>
</feature>
<keyword evidence="6" id="KW-0479">Metal-binding</keyword>
<dbReference type="CDD" id="cd18793">
    <property type="entry name" value="SF2_C_SNF"/>
    <property type="match status" value="1"/>
</dbReference>
<keyword evidence="12" id="KW-1185">Reference proteome</keyword>
<dbReference type="OrthoDB" id="448448at2759"/>
<dbReference type="PROSITE" id="PS51192">
    <property type="entry name" value="HELICASE_ATP_BIND_1"/>
    <property type="match status" value="1"/>
</dbReference>
<dbReference type="EMBL" id="JAGSXJ010000014">
    <property type="protein sequence ID" value="KAH6685784.1"/>
    <property type="molecule type" value="Genomic_DNA"/>
</dbReference>
<evidence type="ECO:0000256" key="3">
    <source>
        <dbReference type="ARBA" id="ARBA00022801"/>
    </source>
</evidence>
<dbReference type="InterPro" id="IPR000330">
    <property type="entry name" value="SNF2_N"/>
</dbReference>
<dbReference type="GO" id="GO:0005634">
    <property type="term" value="C:nucleus"/>
    <property type="evidence" value="ECO:0007669"/>
    <property type="project" value="TreeGrafter"/>
</dbReference>
<evidence type="ECO:0000256" key="7">
    <source>
        <dbReference type="SAM" id="MobiDB-lite"/>
    </source>
</evidence>
<dbReference type="InterPro" id="IPR027417">
    <property type="entry name" value="P-loop_NTPase"/>
</dbReference>
<evidence type="ECO:0000259" key="10">
    <source>
        <dbReference type="PROSITE" id="PS51194"/>
    </source>
</evidence>
<dbReference type="GO" id="GO:0008270">
    <property type="term" value="F:zinc ion binding"/>
    <property type="evidence" value="ECO:0007669"/>
    <property type="project" value="UniProtKB-KW"/>
</dbReference>
<dbReference type="SMART" id="SM00487">
    <property type="entry name" value="DEXDc"/>
    <property type="match status" value="1"/>
</dbReference>
<dbReference type="InterPro" id="IPR050628">
    <property type="entry name" value="SNF2_RAD54_helicase_TF"/>
</dbReference>
<evidence type="ECO:0000256" key="2">
    <source>
        <dbReference type="ARBA" id="ARBA00022741"/>
    </source>
</evidence>
<dbReference type="GO" id="GO:0004386">
    <property type="term" value="F:helicase activity"/>
    <property type="evidence" value="ECO:0007669"/>
    <property type="project" value="UniProtKB-KW"/>
</dbReference>
<feature type="region of interest" description="Disordered" evidence="7">
    <location>
        <begin position="949"/>
        <end position="977"/>
    </location>
</feature>
<dbReference type="PROSITE" id="PS51194">
    <property type="entry name" value="HELICASE_CTER"/>
    <property type="match status" value="1"/>
</dbReference>
<sequence>MNTQQQRPDEAEGIDNTAAHEVPPNEPSAKKKRKTVIKYPCGKDAREQAAVRQLKKHNRLKEHIRKLMQKQGPDLAAEDVCPPPPIRRRNVKIQASDHDESEDSEGSIDPDTSEPEVHDIKAKDRIKEINARIISGGLTNRRTGSQKADLEEARLVFGKGKVKKIKRRGEVFCQLSGMTVELKEFQLVGAGWMVKRETDEGHFKGGLLADVPGFGKTVMSLAAIAGNPPSPDQTAKDIEATLIVVPNGEILKQWMGQIQQHMEFANRGCFAYKGSQNGNMTAKELSNRKIVLTTYQEVQRAWPSAKRRQELQRECTTTTTTEDGTTITEFDKESFDQLCWEASGLLFQVGWYRVIFDEVHSVKNVNSQTCVAAQNLQYTIFWGLSGTPLVNADTEMFPYLRLINWTDVETLADYREKYLKDVNGRDRIDALVSLLTFRRTHEDRFLGQEMIAIPKADTGTQWVNLTDEERVVYDLTTELFQNADEKNGAMMRLRQRQAVSHPFLLESFFRTSVDTGVVQHYVKRLVKVENQKKAHEQIGSWDERKFPGRRAPKCDDGTKSSALVPFGKSDFGGKFHLSPLLEVVQNTKTLQTSQCPICRKGNGQFSDPRLIEKCNHICCDACISKHWLKQVGQRKKPRCPECYTEYAGNAHEPLPEFPVFRRYQQLTKTTGGAPKQSRGKKNKNPLAEAPNRRPGDDYFGVQPAFRDEDGGFWDQVVLEDLFGNGGIPTPSAKTTAVKDIVLRWLQEDPGHKGIIFTQFVTTALVIGRMLQLEGINFAYLNGKVTSSEKQRALKGFEELDQVPYLIASMKCGGQSLNLMFASRTIMCDTWWNKAAEEQAFGRVFRFGQEKTTHNIRILARDTVDEDIEEMQDYKDTAIKHTMHDDGHETTVHSEYEIMKVLLPEKYLAWVQQCIVEILEEDGLMPEPMDVDCLALLDLKKEYVIPNKPSHIDLETEHPDEPRPPSDPYGPQDIGREY</sequence>
<dbReference type="InterPro" id="IPR001650">
    <property type="entry name" value="Helicase_C-like"/>
</dbReference>
<evidence type="ECO:0000259" key="8">
    <source>
        <dbReference type="PROSITE" id="PS50089"/>
    </source>
</evidence>
<dbReference type="GO" id="GO:0016787">
    <property type="term" value="F:hydrolase activity"/>
    <property type="evidence" value="ECO:0007669"/>
    <property type="project" value="UniProtKB-KW"/>
</dbReference>
<keyword evidence="4" id="KW-0347">Helicase</keyword>
<keyword evidence="6" id="KW-0862">Zinc</keyword>
<dbReference type="InterPro" id="IPR014001">
    <property type="entry name" value="Helicase_ATP-bd"/>
</dbReference>
<dbReference type="Gene3D" id="3.30.40.10">
    <property type="entry name" value="Zinc/RING finger domain, C3HC4 (zinc finger)"/>
    <property type="match status" value="1"/>
</dbReference>
<comment type="caution">
    <text evidence="11">The sequence shown here is derived from an EMBL/GenBank/DDBJ whole genome shotgun (WGS) entry which is preliminary data.</text>
</comment>
<dbReference type="Proteomes" id="UP000770015">
    <property type="component" value="Unassembled WGS sequence"/>
</dbReference>
<accession>A0A9P9A9G0</accession>
<evidence type="ECO:0000256" key="1">
    <source>
        <dbReference type="ARBA" id="ARBA00007025"/>
    </source>
</evidence>
<organism evidence="11 12">
    <name type="scientific">Plectosphaerella plurivora</name>
    <dbReference type="NCBI Taxonomy" id="936078"/>
    <lineage>
        <taxon>Eukaryota</taxon>
        <taxon>Fungi</taxon>
        <taxon>Dikarya</taxon>
        <taxon>Ascomycota</taxon>
        <taxon>Pezizomycotina</taxon>
        <taxon>Sordariomycetes</taxon>
        <taxon>Hypocreomycetidae</taxon>
        <taxon>Glomerellales</taxon>
        <taxon>Plectosphaerellaceae</taxon>
        <taxon>Plectosphaerella</taxon>
    </lineage>
</organism>
<feature type="region of interest" description="Disordered" evidence="7">
    <location>
        <begin position="67"/>
        <end position="119"/>
    </location>
</feature>
<dbReference type="GO" id="GO:0005524">
    <property type="term" value="F:ATP binding"/>
    <property type="evidence" value="ECO:0007669"/>
    <property type="project" value="UniProtKB-KW"/>
</dbReference>
<dbReference type="Gene3D" id="3.40.50.300">
    <property type="entry name" value="P-loop containing nucleotide triphosphate hydrolases"/>
    <property type="match status" value="1"/>
</dbReference>
<dbReference type="PROSITE" id="PS50089">
    <property type="entry name" value="ZF_RING_2"/>
    <property type="match status" value="1"/>
</dbReference>
<keyword evidence="2" id="KW-0547">Nucleotide-binding</keyword>
<evidence type="ECO:0000256" key="6">
    <source>
        <dbReference type="PROSITE-ProRule" id="PRU00175"/>
    </source>
</evidence>
<dbReference type="Pfam" id="PF00176">
    <property type="entry name" value="SNF2-rel_dom"/>
    <property type="match status" value="1"/>
</dbReference>
<comment type="similarity">
    <text evidence="1">Belongs to the SNF2/RAD54 helicase family.</text>
</comment>
<dbReference type="PANTHER" id="PTHR45626:SF17">
    <property type="entry name" value="HELICASE-LIKE TRANSCRIPTION FACTOR"/>
    <property type="match status" value="1"/>
</dbReference>
<dbReference type="Pfam" id="PF00271">
    <property type="entry name" value="Helicase_C"/>
    <property type="match status" value="1"/>
</dbReference>
<feature type="compositionally biased region" description="Acidic residues" evidence="7">
    <location>
        <begin position="99"/>
        <end position="114"/>
    </location>
</feature>
<gene>
    <name evidence="11" type="ORF">F5X68DRAFT_232762</name>
</gene>
<evidence type="ECO:0000313" key="12">
    <source>
        <dbReference type="Proteomes" id="UP000770015"/>
    </source>
</evidence>
<evidence type="ECO:0000256" key="5">
    <source>
        <dbReference type="ARBA" id="ARBA00022840"/>
    </source>
</evidence>
<protein>
    <submittedName>
        <fullName evidence="11">SNF2 family N-terminal domain-containing protein</fullName>
    </submittedName>
</protein>
<dbReference type="GO" id="GO:0008094">
    <property type="term" value="F:ATP-dependent activity, acting on DNA"/>
    <property type="evidence" value="ECO:0007669"/>
    <property type="project" value="TreeGrafter"/>
</dbReference>
<keyword evidence="5" id="KW-0067">ATP-binding</keyword>
<dbReference type="GO" id="GO:0006281">
    <property type="term" value="P:DNA repair"/>
    <property type="evidence" value="ECO:0007669"/>
    <property type="project" value="TreeGrafter"/>
</dbReference>
<keyword evidence="3" id="KW-0378">Hydrolase</keyword>
<dbReference type="PANTHER" id="PTHR45626">
    <property type="entry name" value="TRANSCRIPTION TERMINATION FACTOR 2-RELATED"/>
    <property type="match status" value="1"/>
</dbReference>
<dbReference type="AlphaFoldDB" id="A0A9P9A9G0"/>
<name>A0A9P9A9G0_9PEZI</name>
<evidence type="ECO:0000256" key="4">
    <source>
        <dbReference type="ARBA" id="ARBA00022806"/>
    </source>
</evidence>
<feature type="compositionally biased region" description="Basic and acidic residues" evidence="7">
    <location>
        <begin position="949"/>
        <end position="963"/>
    </location>
</feature>
<dbReference type="SMART" id="SM00490">
    <property type="entry name" value="HELICc"/>
    <property type="match status" value="1"/>
</dbReference>
<dbReference type="InterPro" id="IPR013083">
    <property type="entry name" value="Znf_RING/FYVE/PHD"/>
</dbReference>
<proteinExistence type="inferred from homology"/>
<evidence type="ECO:0000259" key="9">
    <source>
        <dbReference type="PROSITE" id="PS51192"/>
    </source>
</evidence>
<feature type="region of interest" description="Disordered" evidence="7">
    <location>
        <begin position="668"/>
        <end position="697"/>
    </location>
</feature>
<evidence type="ECO:0000313" key="11">
    <source>
        <dbReference type="EMBL" id="KAH6685784.1"/>
    </source>
</evidence>
<feature type="domain" description="Helicase ATP-binding" evidence="9">
    <location>
        <begin position="197"/>
        <end position="406"/>
    </location>
</feature>
<keyword evidence="6" id="KW-0863">Zinc-finger</keyword>
<dbReference type="SUPFAM" id="SSF57850">
    <property type="entry name" value="RING/U-box"/>
    <property type="match status" value="1"/>
</dbReference>
<dbReference type="SMART" id="SM00184">
    <property type="entry name" value="RING"/>
    <property type="match status" value="1"/>
</dbReference>